<comment type="caution">
    <text evidence="1">The sequence shown here is derived from an EMBL/GenBank/DDBJ whole genome shotgun (WGS) entry which is preliminary data.</text>
</comment>
<dbReference type="AlphaFoldDB" id="A0A6H9WQL4"/>
<dbReference type="OrthoDB" id="5346627at2"/>
<accession>A0A6H9WQL4</accession>
<dbReference type="EMBL" id="WBJY01000002">
    <property type="protein sequence ID" value="KAB1648361.1"/>
    <property type="molecule type" value="Genomic_DNA"/>
</dbReference>
<sequence>MTELPDWDELPEGLRHPKNLARLAIEQLSLPADSPCRVLIVQDAGWRDGRVYVEVERIGGRTSRIDIEKGDGPSTLAARITAVLS</sequence>
<proteinExistence type="predicted"/>
<keyword evidence="2" id="KW-1185">Reference proteome</keyword>
<dbReference type="Proteomes" id="UP000431744">
    <property type="component" value="Unassembled WGS sequence"/>
</dbReference>
<evidence type="ECO:0000313" key="2">
    <source>
        <dbReference type="Proteomes" id="UP000431744"/>
    </source>
</evidence>
<reference evidence="1 2" key="1">
    <citation type="submission" date="2019-09" db="EMBL/GenBank/DDBJ databases">
        <title>Phylogeny of genus Pseudoclavibacter and closely related genus.</title>
        <authorList>
            <person name="Li Y."/>
        </authorList>
    </citation>
    <scope>NUCLEOTIDE SEQUENCE [LARGE SCALE GENOMIC DNA]</scope>
    <source>
        <strain evidence="1 2">EGI 60007</strain>
    </source>
</reference>
<name>A0A6H9WQL4_9MICO</name>
<organism evidence="1 2">
    <name type="scientific">Pseudoclavibacter endophyticus</name>
    <dbReference type="NCBI Taxonomy" id="1778590"/>
    <lineage>
        <taxon>Bacteria</taxon>
        <taxon>Bacillati</taxon>
        <taxon>Actinomycetota</taxon>
        <taxon>Actinomycetes</taxon>
        <taxon>Micrococcales</taxon>
        <taxon>Microbacteriaceae</taxon>
        <taxon>Pseudoclavibacter</taxon>
    </lineage>
</organism>
<dbReference type="RefSeq" id="WP_158029556.1">
    <property type="nucleotide sequence ID" value="NZ_BMHG01000001.1"/>
</dbReference>
<protein>
    <submittedName>
        <fullName evidence="1">Uncharacterized protein</fullName>
    </submittedName>
</protein>
<gene>
    <name evidence="1" type="ORF">F8O04_11760</name>
</gene>
<evidence type="ECO:0000313" key="1">
    <source>
        <dbReference type="EMBL" id="KAB1648361.1"/>
    </source>
</evidence>